<name>A0A239WUL0_9FLAO</name>
<accession>A0A239WUL0</accession>
<dbReference type="EMBL" id="LT906465">
    <property type="protein sequence ID" value="SNV38112.1"/>
    <property type="molecule type" value="Genomic_DNA"/>
</dbReference>
<keyword evidence="2" id="KW-1185">Reference proteome</keyword>
<protein>
    <submittedName>
        <fullName evidence="1">Uncharacterized protein</fullName>
    </submittedName>
</protein>
<proteinExistence type="predicted"/>
<dbReference type="KEGG" id="ctak:4412677_00747"/>
<organism evidence="1 2">
    <name type="scientific">Chryseobacterium taklimakanense</name>
    <dbReference type="NCBI Taxonomy" id="536441"/>
    <lineage>
        <taxon>Bacteria</taxon>
        <taxon>Pseudomonadati</taxon>
        <taxon>Bacteroidota</taxon>
        <taxon>Flavobacteriia</taxon>
        <taxon>Flavobacteriales</taxon>
        <taxon>Weeksellaceae</taxon>
        <taxon>Chryseobacterium group</taxon>
        <taxon>Chryseobacterium</taxon>
    </lineage>
</organism>
<reference evidence="1 2" key="1">
    <citation type="submission" date="2017-06" db="EMBL/GenBank/DDBJ databases">
        <authorList>
            <consortium name="Pathogen Informatics"/>
        </authorList>
    </citation>
    <scope>NUCLEOTIDE SEQUENCE [LARGE SCALE GENOMIC DNA]</scope>
    <source>
        <strain evidence="1 2">NCTC13490</strain>
    </source>
</reference>
<evidence type="ECO:0000313" key="1">
    <source>
        <dbReference type="EMBL" id="SNV38112.1"/>
    </source>
</evidence>
<sequence length="87" mass="9963">MKIKLQENEVSIVKLGDSKENNGVYTRTVTFEMNGRQFDREILLTPNGTGADYGDFDNFYAMNKETVDASLTEYFSENHSYLNQPNP</sequence>
<dbReference type="AlphaFoldDB" id="A0A239WUL0"/>
<evidence type="ECO:0000313" key="2">
    <source>
        <dbReference type="Proteomes" id="UP000215196"/>
    </source>
</evidence>
<dbReference type="Proteomes" id="UP000215196">
    <property type="component" value="Chromosome 1"/>
</dbReference>
<dbReference type="RefSeq" id="WP_095070516.1">
    <property type="nucleotide sequence ID" value="NZ_LT906465.1"/>
</dbReference>
<gene>
    <name evidence="1" type="ORF">SAMEA4412677_00747</name>
</gene>